<dbReference type="PANTHER" id="PTHR43792:SF1">
    <property type="entry name" value="N-ACETYLTRANSFERASE DOMAIN-CONTAINING PROTEIN"/>
    <property type="match status" value="1"/>
</dbReference>
<protein>
    <submittedName>
        <fullName evidence="2">Ribosomal-protein-S5-alanine N-acetyltransferase</fullName>
    </submittedName>
    <submittedName>
        <fullName evidence="3">RimJ/RimL family protein N-acetyltransferase</fullName>
    </submittedName>
</protein>
<proteinExistence type="predicted"/>
<reference evidence="2" key="1">
    <citation type="submission" date="2016-05" db="EMBL/GenBank/DDBJ databases">
        <authorList>
            <person name="Cock P.J.A."/>
            <person name="Cock P.J.A."/>
        </authorList>
    </citation>
    <scope>NUCLEOTIDE SEQUENCE</scope>
    <source>
        <strain evidence="2">PWN146_assembly</strain>
    </source>
</reference>
<reference evidence="3 4" key="3">
    <citation type="submission" date="2019-07" db="EMBL/GenBank/DDBJ databases">
        <title>Investigation of anaerobic lignin degradation for improved lignocellulosic biofuels.</title>
        <authorList>
            <person name="Deangelis K.PhD."/>
        </authorList>
    </citation>
    <scope>NUCLEOTIDE SEQUENCE [LARGE SCALE GENOMIC DNA]</scope>
    <source>
        <strain evidence="3 4">106R</strain>
    </source>
</reference>
<dbReference type="Gene3D" id="3.40.630.30">
    <property type="match status" value="1"/>
</dbReference>
<dbReference type="GO" id="GO:0016747">
    <property type="term" value="F:acyltransferase activity, transferring groups other than amino-acyl groups"/>
    <property type="evidence" value="ECO:0007669"/>
    <property type="project" value="InterPro"/>
</dbReference>
<evidence type="ECO:0000259" key="1">
    <source>
        <dbReference type="PROSITE" id="PS51186"/>
    </source>
</evidence>
<evidence type="ECO:0000313" key="4">
    <source>
        <dbReference type="Proteomes" id="UP000320710"/>
    </source>
</evidence>
<evidence type="ECO:0000313" key="2">
    <source>
        <dbReference type="EMBL" id="SAY42571.1"/>
    </source>
</evidence>
<gene>
    <name evidence="3" type="ORF">FHU12_2508</name>
    <name evidence="2" type="ORF">PWN146_01251</name>
</gene>
<evidence type="ECO:0000313" key="3">
    <source>
        <dbReference type="EMBL" id="TQI84972.1"/>
    </source>
</evidence>
<dbReference type="PROSITE" id="PS51186">
    <property type="entry name" value="GNAT"/>
    <property type="match status" value="1"/>
</dbReference>
<name>A0A1C3HBZ9_SERMA</name>
<reference evidence="3 4" key="2">
    <citation type="submission" date="2019-06" db="EMBL/GenBank/DDBJ databases">
        <authorList>
            <person name="Deangelis K."/>
            <person name="Huntemann M."/>
            <person name="Clum A."/>
            <person name="Pillay M."/>
            <person name="Palaniappan K."/>
            <person name="Varghese N."/>
            <person name="Mikhailova N."/>
            <person name="Stamatis D."/>
            <person name="Reddy T."/>
            <person name="Daum C."/>
            <person name="Shapiro N."/>
            <person name="Ivanova N."/>
            <person name="Kyrpides N."/>
            <person name="Woyke T."/>
        </authorList>
    </citation>
    <scope>NUCLEOTIDE SEQUENCE [LARGE SCALE GENOMIC DNA]</scope>
    <source>
        <strain evidence="3 4">106R</strain>
    </source>
</reference>
<keyword evidence="2" id="KW-0808">Transferase</keyword>
<dbReference type="RefSeq" id="WP_141969653.1">
    <property type="nucleotide sequence ID" value="NZ_JAENMM010000001.1"/>
</dbReference>
<dbReference type="Proteomes" id="UP000320710">
    <property type="component" value="Unassembled WGS sequence"/>
</dbReference>
<dbReference type="AlphaFoldDB" id="A0A1C3HBZ9"/>
<dbReference type="InterPro" id="IPR016181">
    <property type="entry name" value="Acyl_CoA_acyltransferase"/>
</dbReference>
<dbReference type="EMBL" id="VFMJ01000001">
    <property type="protein sequence ID" value="TQI84972.1"/>
    <property type="molecule type" value="Genomic_DNA"/>
</dbReference>
<dbReference type="SUPFAM" id="SSF55729">
    <property type="entry name" value="Acyl-CoA N-acyltransferases (Nat)"/>
    <property type="match status" value="1"/>
</dbReference>
<feature type="domain" description="N-acetyltransferase" evidence="1">
    <location>
        <begin position="11"/>
        <end position="180"/>
    </location>
</feature>
<dbReference type="EMBL" id="LT575490">
    <property type="protein sequence ID" value="SAY42571.1"/>
    <property type="molecule type" value="Genomic_DNA"/>
</dbReference>
<dbReference type="PANTHER" id="PTHR43792">
    <property type="entry name" value="GNAT FAMILY, PUTATIVE (AFU_ORTHOLOGUE AFUA_3G00765)-RELATED-RELATED"/>
    <property type="match status" value="1"/>
</dbReference>
<organism evidence="2">
    <name type="scientific">Serratia marcescens</name>
    <dbReference type="NCBI Taxonomy" id="615"/>
    <lineage>
        <taxon>Bacteria</taxon>
        <taxon>Pseudomonadati</taxon>
        <taxon>Pseudomonadota</taxon>
        <taxon>Gammaproteobacteria</taxon>
        <taxon>Enterobacterales</taxon>
        <taxon>Yersiniaceae</taxon>
        <taxon>Serratia</taxon>
    </lineage>
</organism>
<sequence length="188" mass="21490">MRPLPLQTPRLILRPFTASDLSHFTAYRNHPDVARYQSWSDYSAADAQAFFEQQRQLAFNRDDSWFQLAVERREDGALLGDVAVHFFDEGRQAELGVTFDPAHQRQGQAREALIAVIALLFGPLAKHRITAVVDARNLRAAALFGKLGFRREACWRQNVFFKGAWGDEFGFALLQSEWRENEKHGAVE</sequence>
<dbReference type="InterPro" id="IPR000182">
    <property type="entry name" value="GNAT_dom"/>
</dbReference>
<accession>A0A1C3HBZ9</accession>
<dbReference type="Pfam" id="PF13302">
    <property type="entry name" value="Acetyltransf_3"/>
    <property type="match status" value="1"/>
</dbReference>
<dbReference type="InterPro" id="IPR051531">
    <property type="entry name" value="N-acetyltransferase"/>
</dbReference>